<proteinExistence type="predicted"/>
<dbReference type="AlphaFoldDB" id="A0A2W5KKD2"/>
<name>A0A2W5KKD2_9GAMM</name>
<protein>
    <submittedName>
        <fullName evidence="3">Uncharacterized protein</fullName>
    </submittedName>
</protein>
<evidence type="ECO:0000256" key="1">
    <source>
        <dbReference type="ARBA" id="ARBA00022441"/>
    </source>
</evidence>
<dbReference type="EMBL" id="QFPO01000004">
    <property type="protein sequence ID" value="PZQ17372.1"/>
    <property type="molecule type" value="Genomic_DNA"/>
</dbReference>
<dbReference type="Proteomes" id="UP000249046">
    <property type="component" value="Unassembled WGS sequence"/>
</dbReference>
<dbReference type="Gene3D" id="2.130.10.80">
    <property type="entry name" value="Galactose oxidase/kelch, beta-propeller"/>
    <property type="match status" value="1"/>
</dbReference>
<gene>
    <name evidence="3" type="ORF">DI564_06070</name>
</gene>
<dbReference type="PANTHER" id="PTHR45632:SF3">
    <property type="entry name" value="KELCH-LIKE PROTEIN 32"/>
    <property type="match status" value="1"/>
</dbReference>
<dbReference type="InterPro" id="IPR015915">
    <property type="entry name" value="Kelch-typ_b-propeller"/>
</dbReference>
<reference evidence="3 4" key="1">
    <citation type="submission" date="2017-08" db="EMBL/GenBank/DDBJ databases">
        <title>Infants hospitalized years apart are colonized by the same room-sourced microbial strains.</title>
        <authorList>
            <person name="Brooks B."/>
            <person name="Olm M.R."/>
            <person name="Firek B.A."/>
            <person name="Baker R."/>
            <person name="Thomas B.C."/>
            <person name="Morowitz M.J."/>
            <person name="Banfield J.F."/>
        </authorList>
    </citation>
    <scope>NUCLEOTIDE SEQUENCE [LARGE SCALE GENOMIC DNA]</scope>
    <source>
        <strain evidence="3">S2_005_003_R2_42</strain>
    </source>
</reference>
<keyword evidence="2" id="KW-0677">Repeat</keyword>
<dbReference type="InterPro" id="IPR037293">
    <property type="entry name" value="Gal_Oxidase_central_sf"/>
</dbReference>
<dbReference type="Gene3D" id="2.120.10.80">
    <property type="entry name" value="Kelch-type beta propeller"/>
    <property type="match status" value="1"/>
</dbReference>
<dbReference type="PANTHER" id="PTHR45632">
    <property type="entry name" value="LD33804P"/>
    <property type="match status" value="1"/>
</dbReference>
<evidence type="ECO:0000313" key="3">
    <source>
        <dbReference type="EMBL" id="PZQ17372.1"/>
    </source>
</evidence>
<evidence type="ECO:0000313" key="4">
    <source>
        <dbReference type="Proteomes" id="UP000249046"/>
    </source>
</evidence>
<evidence type="ECO:0000256" key="2">
    <source>
        <dbReference type="ARBA" id="ARBA00022737"/>
    </source>
</evidence>
<sequence length="436" mass="44372">MKMPRARARRRPAAAGAHRLHFESAIAMNPKRFSIVAVLLAPAFAAAAPVATVLPGLPPQVQPALAGALPSGAAEATLATARYGHATAALPGGRVLVAGGNDGSQILRNAEIYDPATGAFTATGQMLYRRMYDAAGTVALADGRVLVSGGCVDLGGSSGGFQVCQGVPHSELYDPATGQFAATGPLAGPRNLHIATRLADGRVLIATGSDSNPDGPQWTLDGEIYDPATGQFTTTGSAAIGRAYATAALLADGRVLIAGGQTDGGAALTHAEIYDPATGQFSVTGAMTAARIGPTATRLPDGRILIVGGTNDSVAQVEHAEVYDPATGQFTALAAQPAFSRYYHSAIALPDSRIVFAGGNRNYVPIAPVELFDPALGTFEVIAELDRAVVFHTAALTAGGDVLIAGGLDAGVVVRSEAQRIAIGRADAVFADGFEP</sequence>
<accession>A0A2W5KKD2</accession>
<comment type="caution">
    <text evidence="3">The sequence shown here is derived from an EMBL/GenBank/DDBJ whole genome shotgun (WGS) entry which is preliminary data.</text>
</comment>
<keyword evidence="1" id="KW-0880">Kelch repeat</keyword>
<dbReference type="Pfam" id="PF01344">
    <property type="entry name" value="Kelch_1"/>
    <property type="match status" value="1"/>
</dbReference>
<dbReference type="SMART" id="SM00612">
    <property type="entry name" value="Kelch"/>
    <property type="match status" value="5"/>
</dbReference>
<dbReference type="InterPro" id="IPR006652">
    <property type="entry name" value="Kelch_1"/>
</dbReference>
<organism evidence="3 4">
    <name type="scientific">Rhodanobacter denitrificans</name>
    <dbReference type="NCBI Taxonomy" id="666685"/>
    <lineage>
        <taxon>Bacteria</taxon>
        <taxon>Pseudomonadati</taxon>
        <taxon>Pseudomonadota</taxon>
        <taxon>Gammaproteobacteria</taxon>
        <taxon>Lysobacterales</taxon>
        <taxon>Rhodanobacteraceae</taxon>
        <taxon>Rhodanobacter</taxon>
    </lineage>
</organism>
<dbReference type="SUPFAM" id="SSF117281">
    <property type="entry name" value="Kelch motif"/>
    <property type="match status" value="2"/>
</dbReference>